<dbReference type="HOGENOM" id="CLU_1824483_0_0_12"/>
<dbReference type="InterPro" id="IPR001387">
    <property type="entry name" value="Cro/C1-type_HTH"/>
</dbReference>
<evidence type="ECO:0000259" key="1">
    <source>
        <dbReference type="PROSITE" id="PS50943"/>
    </source>
</evidence>
<dbReference type="CDD" id="cd00093">
    <property type="entry name" value="HTH_XRE"/>
    <property type="match status" value="1"/>
</dbReference>
<name>F5YGH4_LEAAZ</name>
<dbReference type="Gene3D" id="1.10.260.40">
    <property type="entry name" value="lambda repressor-like DNA-binding domains"/>
    <property type="match status" value="1"/>
</dbReference>
<feature type="domain" description="HTH cro/C1-type" evidence="1">
    <location>
        <begin position="44"/>
        <end position="92"/>
    </location>
</feature>
<dbReference type="OrthoDB" id="363073at2"/>
<dbReference type="AlphaFoldDB" id="F5YGH4"/>
<proteinExistence type="predicted"/>
<keyword evidence="3" id="KW-1185">Reference proteome</keyword>
<protein>
    <submittedName>
        <fullName evidence="2">Helix-turn-helix domain protein</fullName>
    </submittedName>
</protein>
<dbReference type="STRING" id="545695.TREAZ_2343"/>
<dbReference type="InParanoid" id="F5YGH4"/>
<dbReference type="RefSeq" id="WP_015713169.1">
    <property type="nucleotide sequence ID" value="NC_015577.1"/>
</dbReference>
<reference evidence="3" key="1">
    <citation type="submission" date="2009-12" db="EMBL/GenBank/DDBJ databases">
        <title>Complete sequence of Treponema azotonutricium strain ZAS-9.</title>
        <authorList>
            <person name="Tetu S.G."/>
            <person name="Matson E."/>
            <person name="Ren Q."/>
            <person name="Seshadri R."/>
            <person name="Elbourne L."/>
            <person name="Hassan K.A."/>
            <person name="Durkin A."/>
            <person name="Radune D."/>
            <person name="Mohamoud Y."/>
            <person name="Shay R."/>
            <person name="Jin S."/>
            <person name="Zhang X."/>
            <person name="Lucey K."/>
            <person name="Ballor N.R."/>
            <person name="Ottesen E."/>
            <person name="Rosenthal R."/>
            <person name="Allen A."/>
            <person name="Leadbetter J.R."/>
            <person name="Paulsen I.T."/>
        </authorList>
    </citation>
    <scope>NUCLEOTIDE SEQUENCE [LARGE SCALE GENOMIC DNA]</scope>
    <source>
        <strain evidence="3">ATCC BAA-888 / DSM 13862 / ZAS-9</strain>
    </source>
</reference>
<accession>F5YGH4</accession>
<dbReference type="InterPro" id="IPR010982">
    <property type="entry name" value="Lambda_DNA-bd_dom_sf"/>
</dbReference>
<dbReference type="EMBL" id="CP001841">
    <property type="protein sequence ID" value="AEF80971.1"/>
    <property type="molecule type" value="Genomic_DNA"/>
</dbReference>
<evidence type="ECO:0000313" key="2">
    <source>
        <dbReference type="EMBL" id="AEF80971.1"/>
    </source>
</evidence>
<reference evidence="2 3" key="2">
    <citation type="journal article" date="2011" name="ISME J.">
        <title>RNA-seq reveals cooperative metabolic interactions between two termite-gut spirochete species in co-culture.</title>
        <authorList>
            <person name="Rosenthal A.Z."/>
            <person name="Matson E.G."/>
            <person name="Eldar A."/>
            <person name="Leadbetter J.R."/>
        </authorList>
    </citation>
    <scope>NUCLEOTIDE SEQUENCE [LARGE SCALE GENOMIC DNA]</scope>
    <source>
        <strain evidence="3">ATCC BAA-888 / DSM 13862 / ZAS-9</strain>
    </source>
</reference>
<dbReference type="PROSITE" id="PS50943">
    <property type="entry name" value="HTH_CROC1"/>
    <property type="match status" value="1"/>
</dbReference>
<dbReference type="SUPFAM" id="SSF47413">
    <property type="entry name" value="lambda repressor-like DNA-binding domains"/>
    <property type="match status" value="1"/>
</dbReference>
<organism evidence="2 3">
    <name type="scientific">Leadbettera azotonutricia (strain ATCC BAA-888 / DSM 13862 / ZAS-9)</name>
    <name type="common">Treponema azotonutricium</name>
    <dbReference type="NCBI Taxonomy" id="545695"/>
    <lineage>
        <taxon>Bacteria</taxon>
        <taxon>Pseudomonadati</taxon>
        <taxon>Spirochaetota</taxon>
        <taxon>Spirochaetia</taxon>
        <taxon>Spirochaetales</taxon>
        <taxon>Breznakiellaceae</taxon>
        <taxon>Leadbettera</taxon>
    </lineage>
</organism>
<dbReference type="KEGG" id="taz:TREAZ_2343"/>
<dbReference type="GO" id="GO:0003677">
    <property type="term" value="F:DNA binding"/>
    <property type="evidence" value="ECO:0007669"/>
    <property type="project" value="InterPro"/>
</dbReference>
<gene>
    <name evidence="2" type="ordered locus">TREAZ_2343</name>
</gene>
<dbReference type="Pfam" id="PF01381">
    <property type="entry name" value="HTH_3"/>
    <property type="match status" value="1"/>
</dbReference>
<dbReference type="Proteomes" id="UP000009222">
    <property type="component" value="Chromosome"/>
</dbReference>
<evidence type="ECO:0000313" key="3">
    <source>
        <dbReference type="Proteomes" id="UP000009222"/>
    </source>
</evidence>
<dbReference type="FunCoup" id="F5YGH4">
    <property type="interactions" value="16"/>
</dbReference>
<sequence>MISPKVYCTNDTPLLRQYQSTLYNFEVETILSINKKQKAELSYADMKVKELAALSGVKKQTIDSYLRENSYTPSVDAAVSIAQALGVSVEYLATGGEVRQGKEKVLSSLSPDIRSLILAKEVISPTLINTCVNFIIIRVCI</sequence>
<dbReference type="SMART" id="SM00530">
    <property type="entry name" value="HTH_XRE"/>
    <property type="match status" value="1"/>
</dbReference>